<evidence type="ECO:0000313" key="3">
    <source>
        <dbReference type="EMBL" id="MBR0577074.1"/>
    </source>
</evidence>
<feature type="transmembrane region" description="Helical" evidence="1">
    <location>
        <begin position="106"/>
        <end position="124"/>
    </location>
</feature>
<keyword evidence="4" id="KW-1185">Reference proteome</keyword>
<evidence type="ECO:0000259" key="2">
    <source>
        <dbReference type="Pfam" id="PF17820"/>
    </source>
</evidence>
<keyword evidence="1" id="KW-1133">Transmembrane helix</keyword>
<dbReference type="SUPFAM" id="SSF50156">
    <property type="entry name" value="PDZ domain-like"/>
    <property type="match status" value="1"/>
</dbReference>
<evidence type="ECO:0000313" key="4">
    <source>
        <dbReference type="Proteomes" id="UP000675379"/>
    </source>
</evidence>
<reference evidence="3" key="1">
    <citation type="submission" date="2021-04" db="EMBL/GenBank/DDBJ databases">
        <title>Proteiniclasticum sedimins sp. nov., an obligate anaerobic bacterium isolated from anaerobic sludge.</title>
        <authorList>
            <person name="Liu J."/>
        </authorList>
    </citation>
    <scope>NUCLEOTIDE SEQUENCE</scope>
    <source>
        <strain evidence="3">BAD-10</strain>
    </source>
</reference>
<dbReference type="RefSeq" id="WP_211802492.1">
    <property type="nucleotide sequence ID" value="NZ_JAGSCS010000019.1"/>
</dbReference>
<feature type="transmembrane region" description="Helical" evidence="1">
    <location>
        <begin position="49"/>
        <end position="73"/>
    </location>
</feature>
<comment type="caution">
    <text evidence="3">The sequence shown here is derived from an EMBL/GenBank/DDBJ whole genome shotgun (WGS) entry which is preliminary data.</text>
</comment>
<proteinExistence type="predicted"/>
<name>A0A941CS19_9CLOT</name>
<dbReference type="Proteomes" id="UP000675379">
    <property type="component" value="Unassembled WGS sequence"/>
</dbReference>
<feature type="transmembrane region" description="Helical" evidence="1">
    <location>
        <begin position="6"/>
        <end position="28"/>
    </location>
</feature>
<dbReference type="Pfam" id="PF17820">
    <property type="entry name" value="PDZ_6"/>
    <property type="match status" value="1"/>
</dbReference>
<accession>A0A941CS19</accession>
<sequence length="372" mass="40633">MKVLEGYFMMFVSPSALILLAVFLLLFLQNIRETRIRQLLLGESEDSPLAFTLSQLFFSLAGGLALSGLAAYFGITFQAYGPIQVIFLFTLFSLTPYFVQAHVGIFALFVPALAFLLDPAGRVLEDLGRLYLLVALTFVVQGALLVTDPFRGYLPVLFRRGKEIHGGFRLAKTYALPAVFAYGAASGSILGVSLFYLATLQVFTLKESVMTFKPKEASSILGGFRMASGFSLLVLLLLSGIFSPLVYVVPLAGAGLPLLESRLFRLWENHRSFPFISDKTSLSVLDVRGKTPAHEAGLRTGQVIVSINGQEPRYSTLVSYLQRAAHTRTLTLGVKDPRKGEMEITFTILPEAGTGILVVPPAEYLATAEKDS</sequence>
<dbReference type="EMBL" id="JAGSCS010000019">
    <property type="protein sequence ID" value="MBR0577074.1"/>
    <property type="molecule type" value="Genomic_DNA"/>
</dbReference>
<keyword evidence="1" id="KW-0472">Membrane</keyword>
<organism evidence="3 4">
    <name type="scientific">Proteiniclasticum sediminis</name>
    <dbReference type="NCBI Taxonomy" id="2804028"/>
    <lineage>
        <taxon>Bacteria</taxon>
        <taxon>Bacillati</taxon>
        <taxon>Bacillota</taxon>
        <taxon>Clostridia</taxon>
        <taxon>Eubacteriales</taxon>
        <taxon>Clostridiaceae</taxon>
        <taxon>Proteiniclasticum</taxon>
    </lineage>
</organism>
<feature type="transmembrane region" description="Helical" evidence="1">
    <location>
        <begin position="232"/>
        <end position="259"/>
    </location>
</feature>
<dbReference type="InterPro" id="IPR041489">
    <property type="entry name" value="PDZ_6"/>
</dbReference>
<evidence type="ECO:0000256" key="1">
    <source>
        <dbReference type="SAM" id="Phobius"/>
    </source>
</evidence>
<dbReference type="Gene3D" id="2.30.42.10">
    <property type="match status" value="1"/>
</dbReference>
<dbReference type="AlphaFoldDB" id="A0A941CS19"/>
<keyword evidence="1" id="KW-0812">Transmembrane</keyword>
<gene>
    <name evidence="3" type="ORF">KCG48_12190</name>
</gene>
<feature type="transmembrane region" description="Helical" evidence="1">
    <location>
        <begin position="130"/>
        <end position="154"/>
    </location>
</feature>
<feature type="domain" description="PDZ" evidence="2">
    <location>
        <begin position="286"/>
        <end position="330"/>
    </location>
</feature>
<protein>
    <recommendedName>
        <fullName evidence="2">PDZ domain-containing protein</fullName>
    </recommendedName>
</protein>
<dbReference type="InterPro" id="IPR036034">
    <property type="entry name" value="PDZ_sf"/>
</dbReference>
<feature type="transmembrane region" description="Helical" evidence="1">
    <location>
        <begin position="174"/>
        <end position="198"/>
    </location>
</feature>